<feature type="transmembrane region" description="Helical" evidence="2">
    <location>
        <begin position="123"/>
        <end position="144"/>
    </location>
</feature>
<accession>K0JQS3</accession>
<reference evidence="3 4" key="1">
    <citation type="journal article" date="2012" name="BMC Genomics">
        <title>Complete genome sequence of Saccharothrix espanaensis DSM 44229T and comparison to the other completely sequenced Pseudonocardiaceae.</title>
        <authorList>
            <person name="Strobel T."/>
            <person name="Al-Dilaimi A."/>
            <person name="Blom J."/>
            <person name="Gessner A."/>
            <person name="Kalinowski J."/>
            <person name="Luzhetska M."/>
            <person name="Puhler A."/>
            <person name="Szczepanowski R."/>
            <person name="Bechthold A."/>
            <person name="Ruckert C."/>
        </authorList>
    </citation>
    <scope>NUCLEOTIDE SEQUENCE [LARGE SCALE GENOMIC DNA]</scope>
    <source>
        <strain evidence="4">ATCC 51144 / DSM 44229 / JCM 9112 / NBRC 15066 / NRRL 15764</strain>
    </source>
</reference>
<dbReference type="PATRIC" id="fig|1179773.3.peg.2520"/>
<evidence type="ECO:0000313" key="4">
    <source>
        <dbReference type="Proteomes" id="UP000006281"/>
    </source>
</evidence>
<keyword evidence="4" id="KW-1185">Reference proteome</keyword>
<evidence type="ECO:0008006" key="5">
    <source>
        <dbReference type="Google" id="ProtNLM"/>
    </source>
</evidence>
<dbReference type="Proteomes" id="UP000006281">
    <property type="component" value="Chromosome"/>
</dbReference>
<dbReference type="HOGENOM" id="CLU_972824_0_0_11"/>
<feature type="region of interest" description="Disordered" evidence="1">
    <location>
        <begin position="237"/>
        <end position="286"/>
    </location>
</feature>
<feature type="region of interest" description="Disordered" evidence="1">
    <location>
        <begin position="24"/>
        <end position="118"/>
    </location>
</feature>
<keyword evidence="2" id="KW-0472">Membrane</keyword>
<evidence type="ECO:0000313" key="3">
    <source>
        <dbReference type="EMBL" id="CCH29830.1"/>
    </source>
</evidence>
<protein>
    <recommendedName>
        <fullName evidence="5">DUF5666 domain-containing protein</fullName>
    </recommendedName>
</protein>
<evidence type="ECO:0000256" key="2">
    <source>
        <dbReference type="SAM" id="Phobius"/>
    </source>
</evidence>
<sequence length="286" mass="29682">MPFLPRRPAQRRAPLLLFLCFPPHPHPPASPRLAPPTAPRSPAPPARLAPPCPRMAGQHRRDAAQGRAAPPSTPHRHAPTATQPTHRLPGHVGRMTTETENPTWGEEPPPQATPGPSWSGRKIVIAAAIAVGIAAAGGGVIYAASTTQAAQQGMGGPRGYGGPGMMIMGSGPFGDTAHGEFQNGEVTELSDSSITVKSTDGYTQTYKIDDNTTVNGTKGTSGLAKGNTVTLISSDGTATTIMNGNARGQRGNRQQPPGNPNSNPNSDPRGNPNSNPGSEPEQPPTR</sequence>
<dbReference type="EMBL" id="HE804045">
    <property type="protein sequence ID" value="CCH29830.1"/>
    <property type="molecule type" value="Genomic_DNA"/>
</dbReference>
<gene>
    <name evidence="3" type="ordered locus">BN6_25160</name>
</gene>
<organism evidence="3 4">
    <name type="scientific">Saccharothrix espanaensis (strain ATCC 51144 / DSM 44229 / JCM 9112 / NBRC 15066 / NRRL 15764)</name>
    <dbReference type="NCBI Taxonomy" id="1179773"/>
    <lineage>
        <taxon>Bacteria</taxon>
        <taxon>Bacillati</taxon>
        <taxon>Actinomycetota</taxon>
        <taxon>Actinomycetes</taxon>
        <taxon>Pseudonocardiales</taxon>
        <taxon>Pseudonocardiaceae</taxon>
        <taxon>Saccharothrix</taxon>
    </lineage>
</organism>
<dbReference type="eggNOG" id="ENOG50337Q8">
    <property type="taxonomic scope" value="Bacteria"/>
</dbReference>
<keyword evidence="2" id="KW-1133">Transmembrane helix</keyword>
<feature type="compositionally biased region" description="Low complexity" evidence="1">
    <location>
        <begin position="243"/>
        <end position="280"/>
    </location>
</feature>
<keyword evidence="2" id="KW-0812">Transmembrane</keyword>
<proteinExistence type="predicted"/>
<name>K0JQS3_SACES</name>
<dbReference type="STRING" id="1179773.BN6_25160"/>
<evidence type="ECO:0000256" key="1">
    <source>
        <dbReference type="SAM" id="MobiDB-lite"/>
    </source>
</evidence>
<feature type="compositionally biased region" description="Pro residues" evidence="1">
    <location>
        <begin position="24"/>
        <end position="53"/>
    </location>
</feature>
<dbReference type="KEGG" id="sesp:BN6_25160"/>
<dbReference type="AlphaFoldDB" id="K0JQS3"/>